<gene>
    <name evidence="2" type="ORF">Ari01nite_38150</name>
</gene>
<sequence>MFATIKNLIPEPRQSDQPRHYVGRHRRPEPVPPAAPVSPAPVVTVPPSPIVNSPDKPAEETAAA</sequence>
<dbReference type="AlphaFoldDB" id="A0A919MXZ3"/>
<dbReference type="Proteomes" id="UP000636960">
    <property type="component" value="Unassembled WGS sequence"/>
</dbReference>
<reference evidence="2" key="1">
    <citation type="submission" date="2021-01" db="EMBL/GenBank/DDBJ databases">
        <title>Whole genome shotgun sequence of Actinoplanes rishiriensis NBRC 108556.</title>
        <authorList>
            <person name="Komaki H."/>
            <person name="Tamura T."/>
        </authorList>
    </citation>
    <scope>NUCLEOTIDE SEQUENCE</scope>
    <source>
        <strain evidence="2">NBRC 108556</strain>
    </source>
</reference>
<proteinExistence type="predicted"/>
<dbReference type="RefSeq" id="WP_203782610.1">
    <property type="nucleotide sequence ID" value="NZ_BOMV01000042.1"/>
</dbReference>
<comment type="caution">
    <text evidence="2">The sequence shown here is derived from an EMBL/GenBank/DDBJ whole genome shotgun (WGS) entry which is preliminary data.</text>
</comment>
<evidence type="ECO:0000256" key="1">
    <source>
        <dbReference type="SAM" id="MobiDB-lite"/>
    </source>
</evidence>
<feature type="compositionally biased region" description="Pro residues" evidence="1">
    <location>
        <begin position="30"/>
        <end position="49"/>
    </location>
</feature>
<accession>A0A919MXZ3</accession>
<keyword evidence="3" id="KW-1185">Reference proteome</keyword>
<organism evidence="2 3">
    <name type="scientific">Paractinoplanes rishiriensis</name>
    <dbReference type="NCBI Taxonomy" id="1050105"/>
    <lineage>
        <taxon>Bacteria</taxon>
        <taxon>Bacillati</taxon>
        <taxon>Actinomycetota</taxon>
        <taxon>Actinomycetes</taxon>
        <taxon>Micromonosporales</taxon>
        <taxon>Micromonosporaceae</taxon>
        <taxon>Paractinoplanes</taxon>
    </lineage>
</organism>
<evidence type="ECO:0000313" key="3">
    <source>
        <dbReference type="Proteomes" id="UP000636960"/>
    </source>
</evidence>
<protein>
    <submittedName>
        <fullName evidence="2">Uncharacterized protein</fullName>
    </submittedName>
</protein>
<dbReference type="EMBL" id="BOMV01000042">
    <property type="protein sequence ID" value="GIE96350.1"/>
    <property type="molecule type" value="Genomic_DNA"/>
</dbReference>
<evidence type="ECO:0000313" key="2">
    <source>
        <dbReference type="EMBL" id="GIE96350.1"/>
    </source>
</evidence>
<name>A0A919MXZ3_9ACTN</name>
<feature type="region of interest" description="Disordered" evidence="1">
    <location>
        <begin position="1"/>
        <end position="64"/>
    </location>
</feature>